<dbReference type="Gene3D" id="3.40.50.1820">
    <property type="entry name" value="alpha/beta hydrolase"/>
    <property type="match status" value="1"/>
</dbReference>
<evidence type="ECO:0000256" key="1">
    <source>
        <dbReference type="ARBA" id="ARBA00022801"/>
    </source>
</evidence>
<dbReference type="Pfam" id="PF06500">
    <property type="entry name" value="FrsA-like"/>
    <property type="match status" value="1"/>
</dbReference>
<dbReference type="STRING" id="464.Lgor_0724"/>
<dbReference type="GO" id="GO:0016787">
    <property type="term" value="F:hydrolase activity"/>
    <property type="evidence" value="ECO:0007669"/>
    <property type="project" value="UniProtKB-KW"/>
</dbReference>
<name>A0A377GMG3_9GAMM</name>
<protein>
    <submittedName>
        <fullName evidence="3">2,6-dihydropseudooxynicotine hydrolase</fullName>
        <ecNumber evidence="3">3.7.1.-</ecNumber>
    </submittedName>
</protein>
<evidence type="ECO:0000313" key="3">
    <source>
        <dbReference type="EMBL" id="STO26019.1"/>
    </source>
</evidence>
<dbReference type="InterPro" id="IPR029058">
    <property type="entry name" value="AB_hydrolase_fold"/>
</dbReference>
<dbReference type="EMBL" id="FTNL01000005">
    <property type="protein sequence ID" value="SIQ98708.1"/>
    <property type="molecule type" value="Genomic_DNA"/>
</dbReference>
<evidence type="ECO:0000313" key="2">
    <source>
        <dbReference type="EMBL" id="SIQ98708.1"/>
    </source>
</evidence>
<keyword evidence="4" id="KW-1185">Reference proteome</keyword>
<reference evidence="2 4" key="1">
    <citation type="submission" date="2017-01" db="EMBL/GenBank/DDBJ databases">
        <authorList>
            <person name="Varghese N."/>
            <person name="Submissions S."/>
        </authorList>
    </citation>
    <scope>NUCLEOTIDE SEQUENCE [LARGE SCALE GENOMIC DNA]</scope>
    <source>
        <strain evidence="2 4">ATCC 33342</strain>
    </source>
</reference>
<dbReference type="InterPro" id="IPR010520">
    <property type="entry name" value="FrsA-like"/>
</dbReference>
<dbReference type="EMBL" id="UGGV01000001">
    <property type="protein sequence ID" value="STO26019.1"/>
    <property type="molecule type" value="Genomic_DNA"/>
</dbReference>
<reference evidence="3 5" key="2">
    <citation type="submission" date="2018-06" db="EMBL/GenBank/DDBJ databases">
        <authorList>
            <consortium name="Pathogen Informatics"/>
            <person name="Doyle S."/>
        </authorList>
    </citation>
    <scope>NUCLEOTIDE SEQUENCE [LARGE SCALE GENOMIC DNA]</scope>
    <source>
        <strain evidence="3 5">NCTC11401</strain>
    </source>
</reference>
<dbReference type="AlphaFoldDB" id="A0A377GMG3"/>
<dbReference type="Proteomes" id="UP000254374">
    <property type="component" value="Unassembled WGS sequence"/>
</dbReference>
<dbReference type="OrthoDB" id="9812921at2"/>
<sequence length="395" mass="45097">MRDFIKPALFNAQLVRSLGCATYQGAEIGECFAIANQIEPGNKESWYARWAAFGDRNYSMAETYRTQGLCYDAKMAFLRACTYYRTAFFFLEDVPTDPRIEQALQYSIRAFHHALEYFETPVEKVEIPFENTTLPGYLYLNHTQSNHPKPILIDTGGGDSTKEELYFSTAAEALKRGFHCLNFEGPGQGSMLRLNKIPFIPDWERVIAKVVDFIINRPEIDPNKIFLIGRSFGGYLAARAVTKEQRISGCIVDPGIFDASGNLEAKFNSIMTQFPDLQDAPLEQALTHVMKTDEHLRFMLESRTWRFGAKTVEEMLNRTRAYTLDGLVERIQCPMLVCDNTLEYITLGQAKKLYDQLQCKKQYILFHDEDGTGGHCEPLAPRLFSAKIYAWLNTL</sequence>
<dbReference type="Proteomes" id="UP000186808">
    <property type="component" value="Unassembled WGS sequence"/>
</dbReference>
<organism evidence="3 5">
    <name type="scientific">Fluoribacter gormanii</name>
    <dbReference type="NCBI Taxonomy" id="464"/>
    <lineage>
        <taxon>Bacteria</taxon>
        <taxon>Pseudomonadati</taxon>
        <taxon>Pseudomonadota</taxon>
        <taxon>Gammaproteobacteria</taxon>
        <taxon>Legionellales</taxon>
        <taxon>Legionellaceae</taxon>
        <taxon>Fluoribacter</taxon>
    </lineage>
</organism>
<dbReference type="InterPro" id="IPR050261">
    <property type="entry name" value="FrsA_esterase"/>
</dbReference>
<dbReference type="PANTHER" id="PTHR22946:SF12">
    <property type="entry name" value="CONIDIAL PIGMENT BIOSYNTHESIS PROTEIN AYG1 (AFU_ORTHOLOGUE AFUA_2G17550)"/>
    <property type="match status" value="1"/>
</dbReference>
<dbReference type="RefSeq" id="WP_058467224.1">
    <property type="nucleotide sequence ID" value="NZ_CAAAIX010000011.1"/>
</dbReference>
<proteinExistence type="predicted"/>
<dbReference type="PANTHER" id="PTHR22946">
    <property type="entry name" value="DIENELACTONE HYDROLASE DOMAIN-CONTAINING PROTEIN-RELATED"/>
    <property type="match status" value="1"/>
</dbReference>
<keyword evidence="1 3" id="KW-0378">Hydrolase</keyword>
<evidence type="ECO:0000313" key="5">
    <source>
        <dbReference type="Proteomes" id="UP000254374"/>
    </source>
</evidence>
<gene>
    <name evidence="3" type="ORF">NCTC11401_02870</name>
    <name evidence="2" type="ORF">SAMN05421777_10546</name>
</gene>
<evidence type="ECO:0000313" key="4">
    <source>
        <dbReference type="Proteomes" id="UP000186808"/>
    </source>
</evidence>
<dbReference type="Gene3D" id="1.20.1440.110">
    <property type="entry name" value="acylaminoacyl peptidase"/>
    <property type="match status" value="1"/>
</dbReference>
<accession>A0A377GMG3</accession>
<dbReference type="EC" id="3.7.1.-" evidence="3"/>
<dbReference type="SUPFAM" id="SSF53474">
    <property type="entry name" value="alpha/beta-Hydrolases"/>
    <property type="match status" value="1"/>
</dbReference>